<dbReference type="EMBL" id="KZ613865">
    <property type="protein sequence ID" value="PMD54413.1"/>
    <property type="molecule type" value="Genomic_DNA"/>
</dbReference>
<dbReference type="OrthoDB" id="59699at2759"/>
<dbReference type="PANTHER" id="PTHR33840">
    <property type="match status" value="1"/>
</dbReference>
<accession>A0A2J6SUR1</accession>
<dbReference type="PANTHER" id="PTHR33840:SF16">
    <property type="entry name" value="DUF2235 DOMAIN-CONTAINING PROTEIN"/>
    <property type="match status" value="1"/>
</dbReference>
<evidence type="ECO:0000313" key="2">
    <source>
        <dbReference type="EMBL" id="PMD54413.1"/>
    </source>
</evidence>
<organism evidence="2 3">
    <name type="scientific">Hyaloscypha bicolor E</name>
    <dbReference type="NCBI Taxonomy" id="1095630"/>
    <lineage>
        <taxon>Eukaryota</taxon>
        <taxon>Fungi</taxon>
        <taxon>Dikarya</taxon>
        <taxon>Ascomycota</taxon>
        <taxon>Pezizomycotina</taxon>
        <taxon>Leotiomycetes</taxon>
        <taxon>Helotiales</taxon>
        <taxon>Hyaloscyphaceae</taxon>
        <taxon>Hyaloscypha</taxon>
        <taxon>Hyaloscypha bicolor</taxon>
    </lineage>
</organism>
<evidence type="ECO:0000259" key="1">
    <source>
        <dbReference type="Pfam" id="PF09994"/>
    </source>
</evidence>
<dbReference type="InParanoid" id="A0A2J6SUR1"/>
<reference evidence="2 3" key="1">
    <citation type="submission" date="2016-04" db="EMBL/GenBank/DDBJ databases">
        <title>A degradative enzymes factory behind the ericoid mycorrhizal symbiosis.</title>
        <authorList>
            <consortium name="DOE Joint Genome Institute"/>
            <person name="Martino E."/>
            <person name="Morin E."/>
            <person name="Grelet G."/>
            <person name="Kuo A."/>
            <person name="Kohler A."/>
            <person name="Daghino S."/>
            <person name="Barry K."/>
            <person name="Choi C."/>
            <person name="Cichocki N."/>
            <person name="Clum A."/>
            <person name="Copeland A."/>
            <person name="Hainaut M."/>
            <person name="Haridas S."/>
            <person name="Labutti K."/>
            <person name="Lindquist E."/>
            <person name="Lipzen A."/>
            <person name="Khouja H.-R."/>
            <person name="Murat C."/>
            <person name="Ohm R."/>
            <person name="Olson A."/>
            <person name="Spatafora J."/>
            <person name="Veneault-Fourrey C."/>
            <person name="Henrissat B."/>
            <person name="Grigoriev I."/>
            <person name="Martin F."/>
            <person name="Perotto S."/>
        </authorList>
    </citation>
    <scope>NUCLEOTIDE SEQUENCE [LARGE SCALE GENOMIC DNA]</scope>
    <source>
        <strain evidence="2 3">E</strain>
    </source>
</reference>
<gene>
    <name evidence="2" type="ORF">K444DRAFT_539747</name>
</gene>
<feature type="domain" description="T6SS Phospholipase effector Tle1-like catalytic" evidence="1">
    <location>
        <begin position="8"/>
        <end position="273"/>
    </location>
</feature>
<sequence>MKGKKGRYIHGVGLGSTFLDYVFNGITAQDIAEQCIGAYRYIVDNYVGGEYEIWMFGLSRGAYTIRCVAGMINNCGIIKRDNLSETEIDLLCREVYRIYRSRYKIDEPDSAQSKAFRKGVSWPQIGDDDDDEASVVEPIRFMGLFDTVGSLGMPSFTGGVGLEWPGFYDQNVSSVVEHVYQATSLHDRMYVFEPCLAGRDSTKRKWGDRQKWNIHQKWFPGTHYDLGRQRFKFFRDGVGVSLAESLLAKIGLVSKVIEPNHVLADLVLKWMLESIKRHDANSLVIESFEKRDIIDRILSNDRKIGDGDVYNHIVEYAPLGKLGLEVWRNLPGVGSHVNAIYELLFALRDRHIPEHDADVYDYRAPDPEISGRMSIQELAGIPNTTGIKVEDERKRYPSRTYDTWDLKRRLRL</sequence>
<dbReference type="Proteomes" id="UP000235371">
    <property type="component" value="Unassembled WGS sequence"/>
</dbReference>
<dbReference type="GeneID" id="36583738"/>
<keyword evidence="3" id="KW-1185">Reference proteome</keyword>
<dbReference type="STRING" id="1095630.A0A2J6SUR1"/>
<dbReference type="Pfam" id="PF09994">
    <property type="entry name" value="T6SS_Tle1-like_cat"/>
    <property type="match status" value="1"/>
</dbReference>
<dbReference type="InterPro" id="IPR018712">
    <property type="entry name" value="Tle1-like_cat"/>
</dbReference>
<evidence type="ECO:0000313" key="3">
    <source>
        <dbReference type="Proteomes" id="UP000235371"/>
    </source>
</evidence>
<dbReference type="RefSeq" id="XP_024731317.1">
    <property type="nucleotide sequence ID" value="XM_024875659.1"/>
</dbReference>
<name>A0A2J6SUR1_9HELO</name>
<proteinExistence type="predicted"/>
<protein>
    <recommendedName>
        <fullName evidence="1">T6SS Phospholipase effector Tle1-like catalytic domain-containing protein</fullName>
    </recommendedName>
</protein>
<dbReference type="AlphaFoldDB" id="A0A2J6SUR1"/>